<dbReference type="VEuPathDB" id="FungiDB:FOXG_22541"/>
<dbReference type="AlphaFoldDB" id="A0A0J9W990"/>
<dbReference type="VEuPathDB" id="FungiDB:FOXG_22568"/>
<accession>A0A0J9W990</accession>
<dbReference type="GeneID" id="28963274"/>
<dbReference type="EMBL" id="DS231732">
    <property type="protein sequence ID" value="KNB19366.1"/>
    <property type="molecule type" value="Genomic_DNA"/>
</dbReference>
<proteinExistence type="predicted"/>
<protein>
    <submittedName>
        <fullName evidence="2">Uncharacterized protein</fullName>
    </submittedName>
</protein>
<reference evidence="2" key="2">
    <citation type="journal article" date="2010" name="Nature">
        <title>Comparative genomics reveals mobile pathogenicity chromosomes in Fusarium.</title>
        <authorList>
            <person name="Ma L.J."/>
            <person name="van der Does H.C."/>
            <person name="Borkovich K.A."/>
            <person name="Coleman J.J."/>
            <person name="Daboussi M.J."/>
            <person name="Di Pietro A."/>
            <person name="Dufresne M."/>
            <person name="Freitag M."/>
            <person name="Grabherr M."/>
            <person name="Henrissat B."/>
            <person name="Houterman P.M."/>
            <person name="Kang S."/>
            <person name="Shim W.B."/>
            <person name="Woloshuk C."/>
            <person name="Xie X."/>
            <person name="Xu J.R."/>
            <person name="Antoniw J."/>
            <person name="Baker S.E."/>
            <person name="Bluhm B.H."/>
            <person name="Breakspear A."/>
            <person name="Brown D.W."/>
            <person name="Butchko R.A."/>
            <person name="Chapman S."/>
            <person name="Coulson R."/>
            <person name="Coutinho P.M."/>
            <person name="Danchin E.G."/>
            <person name="Diener A."/>
            <person name="Gale L.R."/>
            <person name="Gardiner D.M."/>
            <person name="Goff S."/>
            <person name="Hammond-Kosack K.E."/>
            <person name="Hilburn K."/>
            <person name="Hua-Van A."/>
            <person name="Jonkers W."/>
            <person name="Kazan K."/>
            <person name="Kodira C.D."/>
            <person name="Koehrsen M."/>
            <person name="Kumar L."/>
            <person name="Lee Y.H."/>
            <person name="Li L."/>
            <person name="Manners J.M."/>
            <person name="Miranda-Saavedra D."/>
            <person name="Mukherjee M."/>
            <person name="Park G."/>
            <person name="Park J."/>
            <person name="Park S.Y."/>
            <person name="Proctor R.H."/>
            <person name="Regev A."/>
            <person name="Ruiz-Roldan M.C."/>
            <person name="Sain D."/>
            <person name="Sakthikumar S."/>
            <person name="Sykes S."/>
            <person name="Schwartz D.C."/>
            <person name="Turgeon B.G."/>
            <person name="Wapinski I."/>
            <person name="Yoder O."/>
            <person name="Young S."/>
            <person name="Zeng Q."/>
            <person name="Zhou S."/>
            <person name="Galagan J."/>
            <person name="Cuomo C.A."/>
            <person name="Kistler H.C."/>
            <person name="Rep M."/>
        </authorList>
    </citation>
    <scope>NUCLEOTIDE SEQUENCE [LARGE SCALE GENOMIC DNA]</scope>
    <source>
        <strain evidence="2">4287</strain>
    </source>
</reference>
<reference evidence="2" key="1">
    <citation type="submission" date="2007-04" db="EMBL/GenBank/DDBJ databases">
        <authorList>
            <consortium name="The Broad Institute Genome Sequencing Platform"/>
            <person name="Birren B."/>
            <person name="Lander E."/>
            <person name="Galagan J."/>
            <person name="Nusbaum C."/>
            <person name="Devon K."/>
            <person name="Ma L.-J."/>
            <person name="Jaffe D."/>
            <person name="Butler J."/>
            <person name="Alvarez P."/>
            <person name="Gnerre S."/>
            <person name="Grabherr M."/>
            <person name="Kleber M."/>
            <person name="Mauceli E."/>
            <person name="Brockman W."/>
            <person name="MacCallum I.A."/>
            <person name="Young S."/>
            <person name="LaButti K."/>
            <person name="DeCaprio D."/>
            <person name="Crawford M."/>
            <person name="Koehrsen M."/>
            <person name="Engels R."/>
            <person name="Montgomery P."/>
            <person name="Pearson M."/>
            <person name="Howarth C."/>
            <person name="Larson L."/>
            <person name="White J."/>
            <person name="O'Leary S."/>
            <person name="Kodira C."/>
            <person name="Zeng Q."/>
            <person name="Yandava C."/>
            <person name="Alvarado L."/>
            <person name="Kistler C."/>
            <person name="Shim W.-B."/>
            <person name="Kang S."/>
            <person name="Woloshuk C."/>
        </authorList>
    </citation>
    <scope>NUCLEOTIDE SEQUENCE</scope>
    <source>
        <strain evidence="2">4287</strain>
    </source>
</reference>
<organism evidence="2 3">
    <name type="scientific">Fusarium oxysporum f. sp. lycopersici (strain 4287 / CBS 123668 / FGSC 9935 / NRRL 34936)</name>
    <name type="common">Fusarium vascular wilt of tomato</name>
    <dbReference type="NCBI Taxonomy" id="426428"/>
    <lineage>
        <taxon>Eukaryota</taxon>
        <taxon>Fungi</taxon>
        <taxon>Dikarya</taxon>
        <taxon>Ascomycota</taxon>
        <taxon>Pezizomycotina</taxon>
        <taxon>Sordariomycetes</taxon>
        <taxon>Hypocreomycetidae</taxon>
        <taxon>Hypocreales</taxon>
        <taxon>Nectriaceae</taxon>
        <taxon>Fusarium</taxon>
        <taxon>Fusarium oxysporum species complex</taxon>
    </lineage>
</organism>
<sequence>MTKNNIANPLYPQQSCRSSRGSVFYYNLPEAAIICTKCGFALSPKRASEHPGKHGIARCAR</sequence>
<dbReference type="EMBL" id="DS231733">
    <property type="protein sequence ID" value="KNB19448.1"/>
    <property type="molecule type" value="Genomic_DNA"/>
</dbReference>
<dbReference type="RefSeq" id="XP_018257411.1">
    <property type="nucleotide sequence ID" value="XM_018402956.1"/>
</dbReference>
<dbReference type="KEGG" id="fox:FOXG_22541"/>
<dbReference type="GeneID" id="28963247"/>
<evidence type="ECO:0000313" key="1">
    <source>
        <dbReference type="EMBL" id="KNB19366.1"/>
    </source>
</evidence>
<dbReference type="KEGG" id="fox:FOXG_22568"/>
<name>A0A0J9W990_FUSO4</name>
<evidence type="ECO:0000313" key="2">
    <source>
        <dbReference type="EMBL" id="KNB19448.1"/>
    </source>
</evidence>
<gene>
    <name evidence="1" type="ORF">FOXG_22541</name>
    <name evidence="2" type="ORF">FOXG_22568</name>
</gene>
<dbReference type="Proteomes" id="UP000009097">
    <property type="component" value="Unassembled WGS sequence"/>
</dbReference>
<evidence type="ECO:0000313" key="3">
    <source>
        <dbReference type="Proteomes" id="UP000009097"/>
    </source>
</evidence>
<dbReference type="RefSeq" id="XP_018257493.1">
    <property type="nucleotide sequence ID" value="XM_018402983.1"/>
</dbReference>